<feature type="binding site" evidence="11">
    <location>
        <position position="10"/>
    </location>
    <ligand>
        <name>Zn(2+)</name>
        <dbReference type="ChEBI" id="CHEBI:29105"/>
    </ligand>
</feature>
<evidence type="ECO:0000256" key="8">
    <source>
        <dbReference type="ARBA" id="ARBA00023163"/>
    </source>
</evidence>
<dbReference type="InterPro" id="IPR036236">
    <property type="entry name" value="Znf_C2H2_sf"/>
</dbReference>
<dbReference type="SUPFAM" id="SSF57667">
    <property type="entry name" value="beta-beta-alpha zinc fingers"/>
    <property type="match status" value="4"/>
</dbReference>
<dbReference type="GO" id="GO:0008270">
    <property type="term" value="F:zinc ion binding"/>
    <property type="evidence" value="ECO:0007669"/>
    <property type="project" value="UniProtKB-UniRule"/>
</dbReference>
<dbReference type="Gene3D" id="3.40.1800.20">
    <property type="match status" value="1"/>
</dbReference>
<evidence type="ECO:0000256" key="10">
    <source>
        <dbReference type="PROSITE-ProRule" id="PRU00042"/>
    </source>
</evidence>
<comment type="caution">
    <text evidence="14">The sequence shown here is derived from an EMBL/GenBank/DDBJ whole genome shotgun (WGS) entry which is preliminary data.</text>
</comment>
<feature type="domain" description="C2H2-type" evidence="12">
    <location>
        <begin position="356"/>
        <end position="383"/>
    </location>
</feature>
<dbReference type="Pfam" id="PF07776">
    <property type="entry name" value="zf-AD"/>
    <property type="match status" value="1"/>
</dbReference>
<feature type="domain" description="C2H2-type" evidence="12">
    <location>
        <begin position="325"/>
        <end position="347"/>
    </location>
</feature>
<name>A0A8J2MJ54_COTCN</name>
<feature type="binding site" evidence="11">
    <location>
        <position position="13"/>
    </location>
    <ligand>
        <name>Zn(2+)</name>
        <dbReference type="ChEBI" id="CHEBI:29105"/>
    </ligand>
</feature>
<comment type="subcellular location">
    <subcellularLocation>
        <location evidence="1">Nucleus</location>
    </subcellularLocation>
</comment>
<feature type="domain" description="C2H2-type" evidence="12">
    <location>
        <begin position="412"/>
        <end position="439"/>
    </location>
</feature>
<feature type="domain" description="C2H2-type" evidence="12">
    <location>
        <begin position="440"/>
        <end position="467"/>
    </location>
</feature>
<evidence type="ECO:0000256" key="9">
    <source>
        <dbReference type="ARBA" id="ARBA00023242"/>
    </source>
</evidence>
<evidence type="ECO:0000256" key="2">
    <source>
        <dbReference type="ARBA" id="ARBA00006991"/>
    </source>
</evidence>
<feature type="domain" description="ZAD" evidence="13">
    <location>
        <begin position="8"/>
        <end position="89"/>
    </location>
</feature>
<keyword evidence="8" id="KW-0804">Transcription</keyword>
<evidence type="ECO:0000259" key="12">
    <source>
        <dbReference type="PROSITE" id="PS50157"/>
    </source>
</evidence>
<evidence type="ECO:0000313" key="14">
    <source>
        <dbReference type="EMBL" id="CAG5089201.1"/>
    </source>
</evidence>
<keyword evidence="3 11" id="KW-0479">Metal-binding</keyword>
<feature type="domain" description="C2H2-type" evidence="12">
    <location>
        <begin position="384"/>
        <end position="411"/>
    </location>
</feature>
<dbReference type="SUPFAM" id="SSF57716">
    <property type="entry name" value="Glucocorticoid receptor-like (DNA-binding domain)"/>
    <property type="match status" value="1"/>
</dbReference>
<dbReference type="SMART" id="SM00868">
    <property type="entry name" value="zf-AD"/>
    <property type="match status" value="1"/>
</dbReference>
<dbReference type="Proteomes" id="UP000786811">
    <property type="component" value="Unassembled WGS sequence"/>
</dbReference>
<dbReference type="InterPro" id="IPR012934">
    <property type="entry name" value="Znf_AD"/>
</dbReference>
<dbReference type="EMBL" id="CAJNRD030001119">
    <property type="protein sequence ID" value="CAG5089201.1"/>
    <property type="molecule type" value="Genomic_DNA"/>
</dbReference>
<dbReference type="PROSITE" id="PS50157">
    <property type="entry name" value="ZINC_FINGER_C2H2_2"/>
    <property type="match status" value="6"/>
</dbReference>
<keyword evidence="4" id="KW-0677">Repeat</keyword>
<evidence type="ECO:0000256" key="3">
    <source>
        <dbReference type="ARBA" id="ARBA00022723"/>
    </source>
</evidence>
<evidence type="ECO:0000259" key="13">
    <source>
        <dbReference type="PROSITE" id="PS51915"/>
    </source>
</evidence>
<keyword evidence="6 11" id="KW-0862">Zinc</keyword>
<dbReference type="GO" id="GO:0005634">
    <property type="term" value="C:nucleus"/>
    <property type="evidence" value="ECO:0007669"/>
    <property type="project" value="UniProtKB-SubCell"/>
</dbReference>
<evidence type="ECO:0000256" key="4">
    <source>
        <dbReference type="ARBA" id="ARBA00022737"/>
    </source>
</evidence>
<evidence type="ECO:0000256" key="7">
    <source>
        <dbReference type="ARBA" id="ARBA00023015"/>
    </source>
</evidence>
<dbReference type="FunFam" id="3.30.160.60:FF:000193">
    <property type="entry name" value="Zinc finger protein 300"/>
    <property type="match status" value="1"/>
</dbReference>
<dbReference type="SMART" id="SM00355">
    <property type="entry name" value="ZnF_C2H2"/>
    <property type="match status" value="6"/>
</dbReference>
<keyword evidence="9" id="KW-0539">Nucleus</keyword>
<dbReference type="PANTHER" id="PTHR24394">
    <property type="entry name" value="ZINC FINGER PROTEIN"/>
    <property type="match status" value="1"/>
</dbReference>
<dbReference type="Gene3D" id="3.30.160.60">
    <property type="entry name" value="Classic Zinc Finger"/>
    <property type="match status" value="5"/>
</dbReference>
<gene>
    <name evidence="14" type="ORF">HICCMSTLAB_LOCUS5140</name>
</gene>
<accession>A0A8J2MJ54</accession>
<dbReference type="OrthoDB" id="7661360at2759"/>
<dbReference type="InterPro" id="IPR013087">
    <property type="entry name" value="Znf_C2H2_type"/>
</dbReference>
<dbReference type="PROSITE" id="PS51915">
    <property type="entry name" value="ZAD"/>
    <property type="match status" value="1"/>
</dbReference>
<evidence type="ECO:0000256" key="5">
    <source>
        <dbReference type="ARBA" id="ARBA00022771"/>
    </source>
</evidence>
<keyword evidence="15" id="KW-1185">Reference proteome</keyword>
<evidence type="ECO:0000256" key="6">
    <source>
        <dbReference type="ARBA" id="ARBA00022833"/>
    </source>
</evidence>
<feature type="binding site" evidence="11">
    <location>
        <position position="65"/>
    </location>
    <ligand>
        <name>Zn(2+)</name>
        <dbReference type="ChEBI" id="CHEBI:29105"/>
    </ligand>
</feature>
<keyword evidence="5 10" id="KW-0863">Zinc-finger</keyword>
<reference evidence="14" key="1">
    <citation type="submission" date="2021-04" db="EMBL/GenBank/DDBJ databases">
        <authorList>
            <person name="Chebbi M.A.C M."/>
        </authorList>
    </citation>
    <scope>NUCLEOTIDE SEQUENCE</scope>
</reference>
<proteinExistence type="inferred from homology"/>
<keyword evidence="7" id="KW-0805">Transcription regulation</keyword>
<evidence type="ECO:0000256" key="1">
    <source>
        <dbReference type="ARBA" id="ARBA00004123"/>
    </source>
</evidence>
<dbReference type="PROSITE" id="PS00028">
    <property type="entry name" value="ZINC_FINGER_C2H2_1"/>
    <property type="match status" value="5"/>
</dbReference>
<dbReference type="GO" id="GO:0000981">
    <property type="term" value="F:DNA-binding transcription factor activity, RNA polymerase II-specific"/>
    <property type="evidence" value="ECO:0007669"/>
    <property type="project" value="TreeGrafter"/>
</dbReference>
<protein>
    <submittedName>
        <fullName evidence="14">Similar to ZNF180: Zinc finger protein 180 (Homo sapiens)</fullName>
    </submittedName>
</protein>
<comment type="similarity">
    <text evidence="2">Belongs to the krueppel C2H2-type zinc-finger protein family.</text>
</comment>
<dbReference type="AlphaFoldDB" id="A0A8J2MJ54"/>
<dbReference type="PANTHER" id="PTHR24394:SF44">
    <property type="entry name" value="ZINC FINGER PROTEIN 271-LIKE"/>
    <property type="match status" value="1"/>
</dbReference>
<evidence type="ECO:0000313" key="15">
    <source>
        <dbReference type="Proteomes" id="UP000786811"/>
    </source>
</evidence>
<evidence type="ECO:0000256" key="11">
    <source>
        <dbReference type="PROSITE-ProRule" id="PRU01263"/>
    </source>
</evidence>
<organism evidence="14 15">
    <name type="scientific">Cotesia congregata</name>
    <name type="common">Parasitoid wasp</name>
    <name type="synonym">Apanteles congregatus</name>
    <dbReference type="NCBI Taxonomy" id="51543"/>
    <lineage>
        <taxon>Eukaryota</taxon>
        <taxon>Metazoa</taxon>
        <taxon>Ecdysozoa</taxon>
        <taxon>Arthropoda</taxon>
        <taxon>Hexapoda</taxon>
        <taxon>Insecta</taxon>
        <taxon>Pterygota</taxon>
        <taxon>Neoptera</taxon>
        <taxon>Endopterygota</taxon>
        <taxon>Hymenoptera</taxon>
        <taxon>Apocrita</taxon>
        <taxon>Ichneumonoidea</taxon>
        <taxon>Braconidae</taxon>
        <taxon>Microgastrinae</taxon>
        <taxon>Cotesia</taxon>
    </lineage>
</organism>
<feature type="binding site" evidence="11">
    <location>
        <position position="62"/>
    </location>
    <ligand>
        <name>Zn(2+)</name>
        <dbReference type="ChEBI" id="CHEBI:29105"/>
    </ligand>
</feature>
<feature type="domain" description="C2H2-type" evidence="12">
    <location>
        <begin position="468"/>
        <end position="497"/>
    </location>
</feature>
<dbReference type="Pfam" id="PF00096">
    <property type="entry name" value="zf-C2H2"/>
    <property type="match status" value="1"/>
</dbReference>
<sequence length="500" mass="57794">MNLKITNNTCRTCLLSNKKVENIFSISNHDIYSGLRLEFKQKLEIHCGIEIEENDGLPNKICIDCMAKINSAHDLWKQCQVTDNKLKEFYNRTSEKVVNCVTLKDKFSQTGDLLATEIIDQNEEKKLLYHTRTLSLLKESIALNKLERNKNNSECGVYDEKINNSESKVRDKQKSYNTTNLNTKKLIINDHSSESLNSSCTTKKQSLSSMLNDDVCKKIKLQGQEKLPKNANDIIYFPINDGNENKDINIDNNSDQFMIIKTTNKAITPLREYINYIIENDHCYTSFARSKVKKSSRKSQPIVLNDNDSRNMLEESIESTNINENKCYVCGKAYIRKSALYKHIKHHKKSFREKGFKCQICKKKLGSNTSLKLHSITHQGEKPCKCKYCGRGFLTESKLVYHERSHTLERPYVCDLCDATYPQMHLLKLHITKHTGENKYLCEKCGKSFRMYKCLREHQFTHTKEKPFICSNNCGMAYSNSGSLFAHKKRCFTKAQPLIT</sequence>